<dbReference type="GO" id="GO:0015074">
    <property type="term" value="P:DNA integration"/>
    <property type="evidence" value="ECO:0007669"/>
    <property type="project" value="InterPro"/>
</dbReference>
<proteinExistence type="predicted"/>
<sequence>MKSPIYDVILGNIPGEKCPRVAQQHETVAVETSSKKGHNIRSLLAPTAVDTGITVDTIRGKQKDDVSLEDCRKRAETGEMKHTGRHNKSCYGYERASEKGNRYILTVVDNCTRYPEAVPLKSIETVTEALVDILCRIGIPKEMLSDRGTQFTSDLMEEVRRLLSVKRLTTSPYHPQCNGLVERFNAMLKGILKRLASDRPKDWDRYINAALFAYREAPQESLGFSHFELLYARPVRDSMAILRELWTEDITDEDVKTTYQYVIDLCEKVEKVIKVAHDNL</sequence>
<evidence type="ECO:0000259" key="1">
    <source>
        <dbReference type="PROSITE" id="PS50994"/>
    </source>
</evidence>
<dbReference type="GO" id="GO:0003676">
    <property type="term" value="F:nucleic acid binding"/>
    <property type="evidence" value="ECO:0007669"/>
    <property type="project" value="InterPro"/>
</dbReference>
<reference evidence="2 3" key="1">
    <citation type="journal article" date="2021" name="Elife">
        <title>Chloroplast acquisition without the gene transfer in kleptoplastic sea slugs, Plakobranchus ocellatus.</title>
        <authorList>
            <person name="Maeda T."/>
            <person name="Takahashi S."/>
            <person name="Yoshida T."/>
            <person name="Shimamura S."/>
            <person name="Takaki Y."/>
            <person name="Nagai Y."/>
            <person name="Toyoda A."/>
            <person name="Suzuki Y."/>
            <person name="Arimoto A."/>
            <person name="Ishii H."/>
            <person name="Satoh N."/>
            <person name="Nishiyama T."/>
            <person name="Hasebe M."/>
            <person name="Maruyama T."/>
            <person name="Minagawa J."/>
            <person name="Obokata J."/>
            <person name="Shigenobu S."/>
        </authorList>
    </citation>
    <scope>NUCLEOTIDE SEQUENCE [LARGE SCALE GENOMIC DNA]</scope>
</reference>
<dbReference type="PANTHER" id="PTHR37984:SF15">
    <property type="entry name" value="INTEGRASE CATALYTIC DOMAIN-CONTAINING PROTEIN"/>
    <property type="match status" value="1"/>
</dbReference>
<evidence type="ECO:0000313" key="3">
    <source>
        <dbReference type="Proteomes" id="UP000735302"/>
    </source>
</evidence>
<dbReference type="InterPro" id="IPR012337">
    <property type="entry name" value="RNaseH-like_sf"/>
</dbReference>
<dbReference type="InterPro" id="IPR050951">
    <property type="entry name" value="Retrovirus_Pol_polyprotein"/>
</dbReference>
<keyword evidence="3" id="KW-1185">Reference proteome</keyword>
<dbReference type="PROSITE" id="PS50994">
    <property type="entry name" value="INTEGRASE"/>
    <property type="match status" value="1"/>
</dbReference>
<dbReference type="InterPro" id="IPR036397">
    <property type="entry name" value="RNaseH_sf"/>
</dbReference>
<gene>
    <name evidence="2" type="ORF">PoB_003476600</name>
</gene>
<dbReference type="Proteomes" id="UP000735302">
    <property type="component" value="Unassembled WGS sequence"/>
</dbReference>
<dbReference type="PANTHER" id="PTHR37984">
    <property type="entry name" value="PROTEIN CBG26694"/>
    <property type="match status" value="1"/>
</dbReference>
<dbReference type="FunFam" id="3.30.420.10:FF:000032">
    <property type="entry name" value="Retrovirus-related Pol polyprotein from transposon 297-like Protein"/>
    <property type="match status" value="1"/>
</dbReference>
<dbReference type="InterPro" id="IPR001584">
    <property type="entry name" value="Integrase_cat-core"/>
</dbReference>
<name>A0AAV4AAQ3_9GAST</name>
<comment type="caution">
    <text evidence="2">The sequence shown here is derived from an EMBL/GenBank/DDBJ whole genome shotgun (WGS) entry which is preliminary data.</text>
</comment>
<dbReference type="EMBL" id="BLXT01003952">
    <property type="protein sequence ID" value="GFO08261.1"/>
    <property type="molecule type" value="Genomic_DNA"/>
</dbReference>
<organism evidence="2 3">
    <name type="scientific">Plakobranchus ocellatus</name>
    <dbReference type="NCBI Taxonomy" id="259542"/>
    <lineage>
        <taxon>Eukaryota</taxon>
        <taxon>Metazoa</taxon>
        <taxon>Spiralia</taxon>
        <taxon>Lophotrochozoa</taxon>
        <taxon>Mollusca</taxon>
        <taxon>Gastropoda</taxon>
        <taxon>Heterobranchia</taxon>
        <taxon>Euthyneura</taxon>
        <taxon>Panpulmonata</taxon>
        <taxon>Sacoglossa</taxon>
        <taxon>Placobranchoidea</taxon>
        <taxon>Plakobranchidae</taxon>
        <taxon>Plakobranchus</taxon>
    </lineage>
</organism>
<evidence type="ECO:0000313" key="2">
    <source>
        <dbReference type="EMBL" id="GFO08261.1"/>
    </source>
</evidence>
<feature type="domain" description="Integrase catalytic" evidence="1">
    <location>
        <begin position="69"/>
        <end position="234"/>
    </location>
</feature>
<dbReference type="Gene3D" id="3.30.420.10">
    <property type="entry name" value="Ribonuclease H-like superfamily/Ribonuclease H"/>
    <property type="match status" value="1"/>
</dbReference>
<dbReference type="SUPFAM" id="SSF53098">
    <property type="entry name" value="Ribonuclease H-like"/>
    <property type="match status" value="1"/>
</dbReference>
<dbReference type="AlphaFoldDB" id="A0AAV4AAQ3"/>
<dbReference type="Pfam" id="PF00665">
    <property type="entry name" value="rve"/>
    <property type="match status" value="1"/>
</dbReference>
<accession>A0AAV4AAQ3</accession>
<protein>
    <submittedName>
        <fullName evidence="2">Cathepsin d</fullName>
    </submittedName>
</protein>